<keyword evidence="6" id="KW-1185">Reference proteome</keyword>
<dbReference type="SUPFAM" id="SSF46785">
    <property type="entry name" value="Winged helix' DNA-binding domain"/>
    <property type="match status" value="1"/>
</dbReference>
<evidence type="ECO:0000259" key="4">
    <source>
        <dbReference type="PROSITE" id="PS50949"/>
    </source>
</evidence>
<dbReference type="Proteomes" id="UP000295444">
    <property type="component" value="Unassembled WGS sequence"/>
</dbReference>
<dbReference type="SUPFAM" id="SSF48008">
    <property type="entry name" value="GntR ligand-binding domain-like"/>
    <property type="match status" value="1"/>
</dbReference>
<dbReference type="PROSITE" id="PS50949">
    <property type="entry name" value="HTH_GNTR"/>
    <property type="match status" value="1"/>
</dbReference>
<dbReference type="AlphaFoldDB" id="A0A4R6S517"/>
<dbReference type="PANTHER" id="PTHR43537">
    <property type="entry name" value="TRANSCRIPTIONAL REGULATOR, GNTR FAMILY"/>
    <property type="match status" value="1"/>
</dbReference>
<dbReference type="InterPro" id="IPR000524">
    <property type="entry name" value="Tscrpt_reg_HTH_GntR"/>
</dbReference>
<evidence type="ECO:0000256" key="2">
    <source>
        <dbReference type="ARBA" id="ARBA00023125"/>
    </source>
</evidence>
<name>A0A4R6S517_LABRH</name>
<dbReference type="RefSeq" id="WP_133852216.1">
    <property type="nucleotide sequence ID" value="NZ_SNXZ01000005.1"/>
</dbReference>
<comment type="caution">
    <text evidence="5">The sequence shown here is derived from an EMBL/GenBank/DDBJ whole genome shotgun (WGS) entry which is preliminary data.</text>
</comment>
<dbReference type="OrthoDB" id="9816161at2"/>
<dbReference type="EMBL" id="SNXZ01000005">
    <property type="protein sequence ID" value="TDP94790.1"/>
    <property type="molecule type" value="Genomic_DNA"/>
</dbReference>
<reference evidence="5 6" key="1">
    <citation type="submission" date="2019-03" db="EMBL/GenBank/DDBJ databases">
        <title>Genomic Encyclopedia of Type Strains, Phase IV (KMG-IV): sequencing the most valuable type-strain genomes for metagenomic binning, comparative biology and taxonomic classification.</title>
        <authorList>
            <person name="Goeker M."/>
        </authorList>
    </citation>
    <scope>NUCLEOTIDE SEQUENCE [LARGE SCALE GENOMIC DNA]</scope>
    <source>
        <strain evidence="5 6">DSM 45361</strain>
    </source>
</reference>
<dbReference type="InterPro" id="IPR036390">
    <property type="entry name" value="WH_DNA-bd_sf"/>
</dbReference>
<accession>A0A4R6S517</accession>
<dbReference type="PANTHER" id="PTHR43537:SF45">
    <property type="entry name" value="GNTR FAMILY REGULATORY PROTEIN"/>
    <property type="match status" value="1"/>
</dbReference>
<feature type="domain" description="HTH gntR-type" evidence="4">
    <location>
        <begin position="1"/>
        <end position="68"/>
    </location>
</feature>
<protein>
    <submittedName>
        <fullName evidence="5">GntR family transcriptional regulator</fullName>
    </submittedName>
</protein>
<evidence type="ECO:0000256" key="3">
    <source>
        <dbReference type="ARBA" id="ARBA00023163"/>
    </source>
</evidence>
<dbReference type="InterPro" id="IPR036388">
    <property type="entry name" value="WH-like_DNA-bd_sf"/>
</dbReference>
<dbReference type="Pfam" id="PF00392">
    <property type="entry name" value="GntR"/>
    <property type="match status" value="1"/>
</dbReference>
<dbReference type="GO" id="GO:0003700">
    <property type="term" value="F:DNA-binding transcription factor activity"/>
    <property type="evidence" value="ECO:0007669"/>
    <property type="project" value="InterPro"/>
</dbReference>
<proteinExistence type="predicted"/>
<evidence type="ECO:0000313" key="6">
    <source>
        <dbReference type="Proteomes" id="UP000295444"/>
    </source>
</evidence>
<keyword evidence="3" id="KW-0804">Transcription</keyword>
<dbReference type="InterPro" id="IPR008920">
    <property type="entry name" value="TF_FadR/GntR_C"/>
</dbReference>
<keyword evidence="1" id="KW-0805">Transcription regulation</keyword>
<evidence type="ECO:0000256" key="1">
    <source>
        <dbReference type="ARBA" id="ARBA00023015"/>
    </source>
</evidence>
<dbReference type="InterPro" id="IPR011711">
    <property type="entry name" value="GntR_C"/>
</dbReference>
<dbReference type="Gene3D" id="1.20.120.530">
    <property type="entry name" value="GntR ligand-binding domain-like"/>
    <property type="match status" value="1"/>
</dbReference>
<dbReference type="Pfam" id="PF07729">
    <property type="entry name" value="FCD"/>
    <property type="match status" value="1"/>
</dbReference>
<dbReference type="CDD" id="cd07377">
    <property type="entry name" value="WHTH_GntR"/>
    <property type="match status" value="1"/>
</dbReference>
<organism evidence="5 6">
    <name type="scientific">Labedaea rhizosphaerae</name>
    <dbReference type="NCBI Taxonomy" id="598644"/>
    <lineage>
        <taxon>Bacteria</taxon>
        <taxon>Bacillati</taxon>
        <taxon>Actinomycetota</taxon>
        <taxon>Actinomycetes</taxon>
        <taxon>Pseudonocardiales</taxon>
        <taxon>Pseudonocardiaceae</taxon>
        <taxon>Labedaea</taxon>
    </lineage>
</organism>
<sequence length="221" mass="23865">MKQPEPLVERLRTAIIHGQLFPGQRLVELDLASLFGSSRGSVREALVLLENEGLVARERNRGAWVRPISLQEAVEITEVRAVVEGLCARKAAASIGADGKRRLRKLGDAMRSAVKAGDVVAYNDVSQESHMVIRELGGQGTANSVLERLRYSSVRYQFQVALLPGRVEQGLVEHLDVIDSVISGDEAEAESQMRAHLTSVIAGLQKLSDLGALPAVALGTP</sequence>
<gene>
    <name evidence="5" type="ORF">EV186_10522</name>
</gene>
<dbReference type="Gene3D" id="1.10.10.10">
    <property type="entry name" value="Winged helix-like DNA-binding domain superfamily/Winged helix DNA-binding domain"/>
    <property type="match status" value="1"/>
</dbReference>
<dbReference type="SMART" id="SM00345">
    <property type="entry name" value="HTH_GNTR"/>
    <property type="match status" value="1"/>
</dbReference>
<keyword evidence="2" id="KW-0238">DNA-binding</keyword>
<dbReference type="SMART" id="SM00895">
    <property type="entry name" value="FCD"/>
    <property type="match status" value="1"/>
</dbReference>
<evidence type="ECO:0000313" key="5">
    <source>
        <dbReference type="EMBL" id="TDP94790.1"/>
    </source>
</evidence>
<dbReference type="GO" id="GO:0003677">
    <property type="term" value="F:DNA binding"/>
    <property type="evidence" value="ECO:0007669"/>
    <property type="project" value="UniProtKB-KW"/>
</dbReference>